<proteinExistence type="predicted"/>
<dbReference type="AlphaFoldDB" id="A0A0A9AGT5"/>
<protein>
    <submittedName>
        <fullName evidence="1">Uncharacterized protein</fullName>
    </submittedName>
</protein>
<name>A0A0A9AGT5_ARUDO</name>
<dbReference type="EMBL" id="GBRH01251573">
    <property type="protein sequence ID" value="JAD46322.1"/>
    <property type="molecule type" value="Transcribed_RNA"/>
</dbReference>
<evidence type="ECO:0000313" key="1">
    <source>
        <dbReference type="EMBL" id="JAD46322.1"/>
    </source>
</evidence>
<sequence length="40" mass="4657">MSVQPKQIFFNGPILECMSVQPKQIFFNVYFHLPDSSPLE</sequence>
<accession>A0A0A9AGT5</accession>
<reference evidence="1" key="2">
    <citation type="journal article" date="2015" name="Data Brief">
        <title>Shoot transcriptome of the giant reed, Arundo donax.</title>
        <authorList>
            <person name="Barrero R.A."/>
            <person name="Guerrero F.D."/>
            <person name="Moolhuijzen P."/>
            <person name="Goolsby J.A."/>
            <person name="Tidwell J."/>
            <person name="Bellgard S.E."/>
            <person name="Bellgard M.I."/>
        </authorList>
    </citation>
    <scope>NUCLEOTIDE SEQUENCE</scope>
    <source>
        <tissue evidence="1">Shoot tissue taken approximately 20 cm above the soil surface</tissue>
    </source>
</reference>
<reference evidence="1" key="1">
    <citation type="submission" date="2014-09" db="EMBL/GenBank/DDBJ databases">
        <authorList>
            <person name="Magalhaes I.L.F."/>
            <person name="Oliveira U."/>
            <person name="Santos F.R."/>
            <person name="Vidigal T.H.D.A."/>
            <person name="Brescovit A.D."/>
            <person name="Santos A.J."/>
        </authorList>
    </citation>
    <scope>NUCLEOTIDE SEQUENCE</scope>
    <source>
        <tissue evidence="1">Shoot tissue taken approximately 20 cm above the soil surface</tissue>
    </source>
</reference>
<organism evidence="1">
    <name type="scientific">Arundo donax</name>
    <name type="common">Giant reed</name>
    <name type="synonym">Donax arundinaceus</name>
    <dbReference type="NCBI Taxonomy" id="35708"/>
    <lineage>
        <taxon>Eukaryota</taxon>
        <taxon>Viridiplantae</taxon>
        <taxon>Streptophyta</taxon>
        <taxon>Embryophyta</taxon>
        <taxon>Tracheophyta</taxon>
        <taxon>Spermatophyta</taxon>
        <taxon>Magnoliopsida</taxon>
        <taxon>Liliopsida</taxon>
        <taxon>Poales</taxon>
        <taxon>Poaceae</taxon>
        <taxon>PACMAD clade</taxon>
        <taxon>Arundinoideae</taxon>
        <taxon>Arundineae</taxon>
        <taxon>Arundo</taxon>
    </lineage>
</organism>